<comment type="caution">
    <text evidence="1">The sequence shown here is derived from an EMBL/GenBank/DDBJ whole genome shotgun (WGS) entry which is preliminary data.</text>
</comment>
<dbReference type="InterPro" id="IPR036397">
    <property type="entry name" value="RNaseH_sf"/>
</dbReference>
<sequence>MDWVTALPLSGDRIYNSCLVIVERYPKNCIFLLCHKDDTAMDTALPQWNRVISHTGFFGTKLSFPTEYHPQTDGLADRMIQTSEEMLRRFCQTPAMLEKGWNTRLIEEILRKDLIEIHPTACSFNIILENVKNHAKQRMNHTCDYEKKKWDKSHKVPDFKVGDLALVSTLNFNKIKGPKKLKDSYVGPFFIVALHRINAAKVEFSD</sequence>
<dbReference type="EMBL" id="AVOT02013031">
    <property type="protein sequence ID" value="MBW0495315.1"/>
    <property type="molecule type" value="Genomic_DNA"/>
</dbReference>
<keyword evidence="2" id="KW-1185">Reference proteome</keyword>
<evidence type="ECO:0008006" key="3">
    <source>
        <dbReference type="Google" id="ProtNLM"/>
    </source>
</evidence>
<evidence type="ECO:0000313" key="2">
    <source>
        <dbReference type="Proteomes" id="UP000765509"/>
    </source>
</evidence>
<proteinExistence type="predicted"/>
<protein>
    <recommendedName>
        <fullName evidence="3">Integrase catalytic domain-containing protein</fullName>
    </recommendedName>
</protein>
<name>A0A9Q3D417_9BASI</name>
<dbReference type="GO" id="GO:0003676">
    <property type="term" value="F:nucleic acid binding"/>
    <property type="evidence" value="ECO:0007669"/>
    <property type="project" value="InterPro"/>
</dbReference>
<organism evidence="1 2">
    <name type="scientific">Austropuccinia psidii MF-1</name>
    <dbReference type="NCBI Taxonomy" id="1389203"/>
    <lineage>
        <taxon>Eukaryota</taxon>
        <taxon>Fungi</taxon>
        <taxon>Dikarya</taxon>
        <taxon>Basidiomycota</taxon>
        <taxon>Pucciniomycotina</taxon>
        <taxon>Pucciniomycetes</taxon>
        <taxon>Pucciniales</taxon>
        <taxon>Sphaerophragmiaceae</taxon>
        <taxon>Austropuccinia</taxon>
    </lineage>
</organism>
<dbReference type="AlphaFoldDB" id="A0A9Q3D417"/>
<evidence type="ECO:0000313" key="1">
    <source>
        <dbReference type="EMBL" id="MBW0495315.1"/>
    </source>
</evidence>
<dbReference type="Proteomes" id="UP000765509">
    <property type="component" value="Unassembled WGS sequence"/>
</dbReference>
<reference evidence="1" key="1">
    <citation type="submission" date="2021-03" db="EMBL/GenBank/DDBJ databases">
        <title>Draft genome sequence of rust myrtle Austropuccinia psidii MF-1, a brazilian biotype.</title>
        <authorList>
            <person name="Quecine M.C."/>
            <person name="Pachon D.M.R."/>
            <person name="Bonatelli M.L."/>
            <person name="Correr F.H."/>
            <person name="Franceschini L.M."/>
            <person name="Leite T.F."/>
            <person name="Margarido G.R.A."/>
            <person name="Almeida C.A."/>
            <person name="Ferrarezi J.A."/>
            <person name="Labate C.A."/>
        </authorList>
    </citation>
    <scope>NUCLEOTIDE SEQUENCE</scope>
    <source>
        <strain evidence="1">MF-1</strain>
    </source>
</reference>
<accession>A0A9Q3D417</accession>
<gene>
    <name evidence="1" type="ORF">O181_035030</name>
</gene>
<dbReference type="InterPro" id="IPR012337">
    <property type="entry name" value="RNaseH-like_sf"/>
</dbReference>
<dbReference type="Gene3D" id="3.30.420.10">
    <property type="entry name" value="Ribonuclease H-like superfamily/Ribonuclease H"/>
    <property type="match status" value="1"/>
</dbReference>
<dbReference type="SUPFAM" id="SSF53098">
    <property type="entry name" value="Ribonuclease H-like"/>
    <property type="match status" value="1"/>
</dbReference>